<comment type="caution">
    <text evidence="1">The sequence shown here is derived from an EMBL/GenBank/DDBJ whole genome shotgun (WGS) entry which is preliminary data.</text>
</comment>
<sequence length="435" mass="49684">MSDPKNPLITESVIGECCADFTVDYCLLVQDKFYVAYYNHDHCLTVASRLPQEECWQISHPLGEWLPEVQRFMHQTEYDSHNYLTLAIDSLGYIHLSGNMHKDKLVYFRSAGPGDIHHLVQQPMTGLREESTTYPLFFTDARGELLFRYRDGESGNGDDIYNRWNSQSQRWQRLLEQPLLSGHGLRNAYARLPVAGPDGMWHMIWMWRETPHCETNHSLSYARSADLLNWTRHDGQPLTLPITLESGDLIDGALPGEGLINMSQNLGFDSKGNPVVTYHRYDAAGNSQAWIARVEAGRWHTRPLSQWHFRWDFRGMGSIPADVIISAPYISEGDLSVSFTLADGRSGRWRIAEDDLRVIATENAHVQALPADYYRCHQHLHPQAEVQLIPELYRQPPAHFLRWEALPIQRDTASGLALKAGTLSVLSIDQHNNKE</sequence>
<dbReference type="SUPFAM" id="SSF75005">
    <property type="entry name" value="Arabinanase/levansucrase/invertase"/>
    <property type="match status" value="1"/>
</dbReference>
<organism evidence="1 2">
    <name type="scientific">Erwinia sorbitola</name>
    <dbReference type="NCBI Taxonomy" id="2681984"/>
    <lineage>
        <taxon>Bacteria</taxon>
        <taxon>Pseudomonadati</taxon>
        <taxon>Pseudomonadota</taxon>
        <taxon>Gammaproteobacteria</taxon>
        <taxon>Enterobacterales</taxon>
        <taxon>Erwiniaceae</taxon>
        <taxon>Erwinia</taxon>
    </lineage>
</organism>
<dbReference type="Proteomes" id="UP000480164">
    <property type="component" value="Unassembled WGS sequence"/>
</dbReference>
<protein>
    <submittedName>
        <fullName evidence="1">Uncharacterized protein</fullName>
    </submittedName>
</protein>
<evidence type="ECO:0000313" key="1">
    <source>
        <dbReference type="EMBL" id="MTD27204.1"/>
    </source>
</evidence>
<dbReference type="Gene3D" id="2.115.10.20">
    <property type="entry name" value="Glycosyl hydrolase domain, family 43"/>
    <property type="match status" value="1"/>
</dbReference>
<dbReference type="RefSeq" id="WP_154752461.1">
    <property type="nucleotide sequence ID" value="NZ_WLZX01000002.1"/>
</dbReference>
<name>A0ABW9RAX9_9GAMM</name>
<proteinExistence type="predicted"/>
<gene>
    <name evidence="1" type="ORF">GK011_09650</name>
</gene>
<accession>A0ABW9RAX9</accession>
<dbReference type="Pfam" id="PF15892">
    <property type="entry name" value="BNR_4"/>
    <property type="match status" value="1"/>
</dbReference>
<dbReference type="EMBL" id="WLZX01000002">
    <property type="protein sequence ID" value="MTD27204.1"/>
    <property type="molecule type" value="Genomic_DNA"/>
</dbReference>
<reference evidence="1 2" key="1">
    <citation type="submission" date="2019-11" db="EMBL/GenBank/DDBJ databases">
        <title>Erwinia sp. nov., isolated from feces of birds in Tibet plateau of China.</title>
        <authorList>
            <person name="Ge Y."/>
        </authorList>
    </citation>
    <scope>NUCLEOTIDE SEQUENCE [LARGE SCALE GENOMIC DNA]</scope>
    <source>
        <strain evidence="1 2">J316</strain>
    </source>
</reference>
<evidence type="ECO:0000313" key="2">
    <source>
        <dbReference type="Proteomes" id="UP000480164"/>
    </source>
</evidence>
<keyword evidence="2" id="KW-1185">Reference proteome</keyword>
<dbReference type="InterPro" id="IPR023296">
    <property type="entry name" value="Glyco_hydro_beta-prop_sf"/>
</dbReference>